<proteinExistence type="predicted"/>
<evidence type="ECO:0000313" key="2">
    <source>
        <dbReference type="EMBL" id="AVD70691.1"/>
    </source>
</evidence>
<feature type="chain" id="PRO_5014901648" description="Lipoprotein" evidence="1">
    <location>
        <begin position="20"/>
        <end position="163"/>
    </location>
</feature>
<organism evidence="2 3">
    <name type="scientific">Desulfobulbus oralis</name>
    <dbReference type="NCBI Taxonomy" id="1986146"/>
    <lineage>
        <taxon>Bacteria</taxon>
        <taxon>Pseudomonadati</taxon>
        <taxon>Thermodesulfobacteriota</taxon>
        <taxon>Desulfobulbia</taxon>
        <taxon>Desulfobulbales</taxon>
        <taxon>Desulfobulbaceae</taxon>
        <taxon>Desulfobulbus</taxon>
    </lineage>
</organism>
<dbReference type="KEGG" id="deo:CAY53_03660"/>
<dbReference type="OrthoDB" id="5432073at2"/>
<evidence type="ECO:0000256" key="1">
    <source>
        <dbReference type="SAM" id="SignalP"/>
    </source>
</evidence>
<evidence type="ECO:0008006" key="4">
    <source>
        <dbReference type="Google" id="ProtNLM"/>
    </source>
</evidence>
<dbReference type="AlphaFoldDB" id="A0A2L1GLX8"/>
<dbReference type="EMBL" id="CP021255">
    <property type="protein sequence ID" value="AVD70691.1"/>
    <property type="molecule type" value="Genomic_DNA"/>
</dbReference>
<reference evidence="2 3" key="1">
    <citation type="journal article" date="2018" name="MBio">
        <title>Insights into the evolution of host association through the isolation and characterization of a novel human periodontal pathobiont, Desulfobulbus oralis.</title>
        <authorList>
            <person name="Cross K.L."/>
            <person name="Chirania P."/>
            <person name="Xiong W."/>
            <person name="Beall C.J."/>
            <person name="Elkins J.G."/>
            <person name="Giannone R.J."/>
            <person name="Griffen A.L."/>
            <person name="Guss A.M."/>
            <person name="Hettich R.L."/>
            <person name="Joshi S.S."/>
            <person name="Mokrzan E.M."/>
            <person name="Martin R.K."/>
            <person name="Zhulin I.B."/>
            <person name="Leys E.J."/>
            <person name="Podar M."/>
        </authorList>
    </citation>
    <scope>NUCLEOTIDE SEQUENCE [LARGE SCALE GENOMIC DNA]</scope>
    <source>
        <strain evidence="2 3">ORNL</strain>
    </source>
</reference>
<accession>A0A2L1GLX8</accession>
<protein>
    <recommendedName>
        <fullName evidence="4">Lipoprotein</fullName>
    </recommendedName>
</protein>
<dbReference type="Proteomes" id="UP000239867">
    <property type="component" value="Chromosome"/>
</dbReference>
<gene>
    <name evidence="2" type="ORF">CAY53_03660</name>
</gene>
<keyword evidence="3" id="KW-1185">Reference proteome</keyword>
<feature type="signal peptide" evidence="1">
    <location>
        <begin position="1"/>
        <end position="19"/>
    </location>
</feature>
<name>A0A2L1GLX8_9BACT</name>
<sequence length="163" mass="18014">MQALAPFLAFILLLLGGCADTTPPAAYQGPQYPESARVEVLFQPGQIAPSCRVFAELLAFYPADVSAQTIAAVLTGEARVRGAQILLIGQSREAAEDEDEPYFLYLGPAREYAMDRGWSNWSSGYSVWKKQGDWLNLGHSEWGREDVLYQRPLAVQAAMLRCN</sequence>
<keyword evidence="1" id="KW-0732">Signal</keyword>
<dbReference type="RefSeq" id="WP_104935984.1">
    <property type="nucleotide sequence ID" value="NZ_CP021255.1"/>
</dbReference>
<evidence type="ECO:0000313" key="3">
    <source>
        <dbReference type="Proteomes" id="UP000239867"/>
    </source>
</evidence>